<dbReference type="EMBL" id="KQ435036">
    <property type="protein sequence ID" value="KZC14066.1"/>
    <property type="molecule type" value="Genomic_DNA"/>
</dbReference>
<accession>A0A154PQ76</accession>
<dbReference type="AlphaFoldDB" id="A0A154PQ76"/>
<evidence type="ECO:0000313" key="2">
    <source>
        <dbReference type="Proteomes" id="UP000076502"/>
    </source>
</evidence>
<organism evidence="1 2">
    <name type="scientific">Dufourea novaeangliae</name>
    <name type="common">Sweat bee</name>
    <dbReference type="NCBI Taxonomy" id="178035"/>
    <lineage>
        <taxon>Eukaryota</taxon>
        <taxon>Metazoa</taxon>
        <taxon>Ecdysozoa</taxon>
        <taxon>Arthropoda</taxon>
        <taxon>Hexapoda</taxon>
        <taxon>Insecta</taxon>
        <taxon>Pterygota</taxon>
        <taxon>Neoptera</taxon>
        <taxon>Endopterygota</taxon>
        <taxon>Hymenoptera</taxon>
        <taxon>Apocrita</taxon>
        <taxon>Aculeata</taxon>
        <taxon>Apoidea</taxon>
        <taxon>Anthophila</taxon>
        <taxon>Halictidae</taxon>
        <taxon>Rophitinae</taxon>
        <taxon>Dufourea</taxon>
    </lineage>
</organism>
<name>A0A154PQ76_DUFNO</name>
<keyword evidence="2" id="KW-1185">Reference proteome</keyword>
<sequence>MLSKQEECPFMFGSLASFLDGARQRDEKPPVTTPSFLPLIDASTCPLSSPAEPARIRGHGDGGKGALIHVGEMGQAESGCPSCPLSSSSAFSEARRERLSVPIKGAAKWIEQRIFLTKHSLMVLGIAIVREQVHACGDWTIPILGERNHGLEQHGIRNNTGDHFSHGVSTRSVKIGPVMPRIDFIEKREWNVGGPAMVMHRRR</sequence>
<evidence type="ECO:0000313" key="1">
    <source>
        <dbReference type="EMBL" id="KZC14066.1"/>
    </source>
</evidence>
<protein>
    <submittedName>
        <fullName evidence="1">Uncharacterized protein</fullName>
    </submittedName>
</protein>
<reference evidence="1 2" key="1">
    <citation type="submission" date="2015-07" db="EMBL/GenBank/DDBJ databases">
        <title>The genome of Dufourea novaeangliae.</title>
        <authorList>
            <person name="Pan H."/>
            <person name="Kapheim K."/>
        </authorList>
    </citation>
    <scope>NUCLEOTIDE SEQUENCE [LARGE SCALE GENOMIC DNA]</scope>
    <source>
        <strain evidence="1">0120121106</strain>
        <tissue evidence="1">Whole body</tissue>
    </source>
</reference>
<gene>
    <name evidence="1" type="ORF">WN55_06564</name>
</gene>
<dbReference type="Proteomes" id="UP000076502">
    <property type="component" value="Unassembled WGS sequence"/>
</dbReference>
<proteinExistence type="predicted"/>